<feature type="transmembrane region" description="Helical" evidence="7">
    <location>
        <begin position="178"/>
        <end position="199"/>
    </location>
</feature>
<evidence type="ECO:0000256" key="7">
    <source>
        <dbReference type="RuleBase" id="RU079119"/>
    </source>
</evidence>
<comment type="subcellular location">
    <subcellularLocation>
        <location evidence="1">Membrane</location>
        <topology evidence="1">Multi-pass membrane protein</topology>
    </subcellularLocation>
</comment>
<evidence type="ECO:0000313" key="9">
    <source>
        <dbReference type="EMBL" id="ETV81463.1"/>
    </source>
</evidence>
<dbReference type="PANTHER" id="PTHR22883">
    <property type="entry name" value="ZINC FINGER DHHC DOMAIN CONTAINING PROTEIN"/>
    <property type="match status" value="1"/>
</dbReference>
<dbReference type="EMBL" id="KI913124">
    <property type="protein sequence ID" value="ETV81463.1"/>
    <property type="molecule type" value="Genomic_DNA"/>
</dbReference>
<feature type="transmembrane region" description="Helical" evidence="7">
    <location>
        <begin position="146"/>
        <end position="166"/>
    </location>
</feature>
<dbReference type="AlphaFoldDB" id="W4GRE0"/>
<accession>W4GRE0</accession>
<protein>
    <recommendedName>
        <fullName evidence="7">Palmitoyltransferase</fullName>
        <ecNumber evidence="7">2.3.1.225</ecNumber>
    </recommendedName>
</protein>
<feature type="transmembrane region" description="Helical" evidence="7">
    <location>
        <begin position="64"/>
        <end position="82"/>
    </location>
</feature>
<keyword evidence="2 7" id="KW-0808">Transferase</keyword>
<evidence type="ECO:0000256" key="3">
    <source>
        <dbReference type="ARBA" id="ARBA00022692"/>
    </source>
</evidence>
<keyword evidence="4 7" id="KW-1133">Transmembrane helix</keyword>
<dbReference type="GeneID" id="20807977"/>
<name>W4GRE0_APHAT</name>
<evidence type="ECO:0000256" key="2">
    <source>
        <dbReference type="ARBA" id="ARBA00022679"/>
    </source>
</evidence>
<dbReference type="InterPro" id="IPR001594">
    <property type="entry name" value="Palmitoyltrfase_DHHC"/>
</dbReference>
<dbReference type="VEuPathDB" id="FungiDB:H257_05981"/>
<evidence type="ECO:0000256" key="4">
    <source>
        <dbReference type="ARBA" id="ARBA00022989"/>
    </source>
</evidence>
<dbReference type="GO" id="GO:0005794">
    <property type="term" value="C:Golgi apparatus"/>
    <property type="evidence" value="ECO:0007669"/>
    <property type="project" value="TreeGrafter"/>
</dbReference>
<dbReference type="GO" id="GO:0016020">
    <property type="term" value="C:membrane"/>
    <property type="evidence" value="ECO:0007669"/>
    <property type="project" value="UniProtKB-SubCell"/>
</dbReference>
<feature type="domain" description="Palmitoyltransferase DHHC" evidence="8">
    <location>
        <begin position="101"/>
        <end position="215"/>
    </location>
</feature>
<dbReference type="GO" id="GO:0019706">
    <property type="term" value="F:protein-cysteine S-palmitoyltransferase activity"/>
    <property type="evidence" value="ECO:0007669"/>
    <property type="project" value="UniProtKB-EC"/>
</dbReference>
<evidence type="ECO:0000256" key="5">
    <source>
        <dbReference type="ARBA" id="ARBA00023136"/>
    </source>
</evidence>
<keyword evidence="6 7" id="KW-0012">Acyltransferase</keyword>
<dbReference type="STRING" id="112090.W4GRE0"/>
<dbReference type="OrthoDB" id="9909019at2759"/>
<evidence type="ECO:0000259" key="8">
    <source>
        <dbReference type="Pfam" id="PF01529"/>
    </source>
</evidence>
<keyword evidence="5 7" id="KW-0472">Membrane</keyword>
<comment type="similarity">
    <text evidence="7">Belongs to the DHHC palmitoyltransferase family.</text>
</comment>
<comment type="catalytic activity">
    <reaction evidence="7">
        <text>L-cysteinyl-[protein] + hexadecanoyl-CoA = S-hexadecanoyl-L-cysteinyl-[protein] + CoA</text>
        <dbReference type="Rhea" id="RHEA:36683"/>
        <dbReference type="Rhea" id="RHEA-COMP:10131"/>
        <dbReference type="Rhea" id="RHEA-COMP:11032"/>
        <dbReference type="ChEBI" id="CHEBI:29950"/>
        <dbReference type="ChEBI" id="CHEBI:57287"/>
        <dbReference type="ChEBI" id="CHEBI:57379"/>
        <dbReference type="ChEBI" id="CHEBI:74151"/>
        <dbReference type="EC" id="2.3.1.225"/>
    </reaction>
</comment>
<reference evidence="9" key="1">
    <citation type="submission" date="2013-12" db="EMBL/GenBank/DDBJ databases">
        <title>The Genome Sequence of Aphanomyces astaci APO3.</title>
        <authorList>
            <consortium name="The Broad Institute Genomics Platform"/>
            <person name="Russ C."/>
            <person name="Tyler B."/>
            <person name="van West P."/>
            <person name="Dieguez-Uribeondo J."/>
            <person name="Young S.K."/>
            <person name="Zeng Q."/>
            <person name="Gargeya S."/>
            <person name="Fitzgerald M."/>
            <person name="Abouelleil A."/>
            <person name="Alvarado L."/>
            <person name="Chapman S.B."/>
            <person name="Gainer-Dewar J."/>
            <person name="Goldberg J."/>
            <person name="Griggs A."/>
            <person name="Gujja S."/>
            <person name="Hansen M."/>
            <person name="Howarth C."/>
            <person name="Imamovic A."/>
            <person name="Ireland A."/>
            <person name="Larimer J."/>
            <person name="McCowan C."/>
            <person name="Murphy C."/>
            <person name="Pearson M."/>
            <person name="Poon T.W."/>
            <person name="Priest M."/>
            <person name="Roberts A."/>
            <person name="Saif S."/>
            <person name="Shea T."/>
            <person name="Sykes S."/>
            <person name="Wortman J."/>
            <person name="Nusbaum C."/>
            <person name="Birren B."/>
        </authorList>
    </citation>
    <scope>NUCLEOTIDE SEQUENCE [LARGE SCALE GENOMIC DNA]</scope>
    <source>
        <strain evidence="9">APO3</strain>
    </source>
</reference>
<feature type="transmembrane region" description="Helical" evidence="7">
    <location>
        <begin position="21"/>
        <end position="44"/>
    </location>
</feature>
<proteinExistence type="inferred from homology"/>
<gene>
    <name evidence="9" type="ORF">H257_05981</name>
</gene>
<dbReference type="RefSeq" id="XP_009829321.1">
    <property type="nucleotide sequence ID" value="XM_009831019.1"/>
</dbReference>
<feature type="non-terminal residue" evidence="9">
    <location>
        <position position="1"/>
    </location>
</feature>
<evidence type="ECO:0000256" key="6">
    <source>
        <dbReference type="ARBA" id="ARBA00023315"/>
    </source>
</evidence>
<dbReference type="GO" id="GO:0005783">
    <property type="term" value="C:endoplasmic reticulum"/>
    <property type="evidence" value="ECO:0007669"/>
    <property type="project" value="TreeGrafter"/>
</dbReference>
<dbReference type="GO" id="GO:0006612">
    <property type="term" value="P:protein targeting to membrane"/>
    <property type="evidence" value="ECO:0007669"/>
    <property type="project" value="TreeGrafter"/>
</dbReference>
<dbReference type="InterPro" id="IPR039859">
    <property type="entry name" value="PFA4/ZDH16/20/ERF2-like"/>
</dbReference>
<dbReference type="PROSITE" id="PS51257">
    <property type="entry name" value="PROKAR_LIPOPROTEIN"/>
    <property type="match status" value="1"/>
</dbReference>
<organism evidence="9">
    <name type="scientific">Aphanomyces astaci</name>
    <name type="common">Crayfish plague agent</name>
    <dbReference type="NCBI Taxonomy" id="112090"/>
    <lineage>
        <taxon>Eukaryota</taxon>
        <taxon>Sar</taxon>
        <taxon>Stramenopiles</taxon>
        <taxon>Oomycota</taxon>
        <taxon>Saprolegniomycetes</taxon>
        <taxon>Saprolegniales</taxon>
        <taxon>Verrucalvaceae</taxon>
        <taxon>Aphanomyces</taxon>
    </lineage>
</organism>
<dbReference type="Pfam" id="PF01529">
    <property type="entry name" value="DHHC"/>
    <property type="match status" value="1"/>
</dbReference>
<keyword evidence="3 7" id="KW-0812">Transmembrane</keyword>
<comment type="domain">
    <text evidence="7">The DHHC domain is required for palmitoyltransferase activity.</text>
</comment>
<sequence>MINEKKRAIRRHGLQWPINGRQVCVLAVYIMSVACATLSISTLLRLDYPADDTFTTRVKACRDVMIALFAITLGLFLYVSLVDTSASNCVSIPPGEKVVRCRACLITVTRTTRHCQCCHKCVEAFDHHCMYLNTCIGKSNIKHFRWLILWNILYLLAQNAITIYTISIVPRPSIASSLLSGLTILPALGLLGMLVLAAFQTYIYVNDMTTFEFAVQSAQQRAKKVKQIALVCSCDRVELCATFPLVYYARTTKRQPGWTFLWPPVPLSTKSKSFASVNTLETWTITCVHFTVKEAI</sequence>
<dbReference type="EC" id="2.3.1.225" evidence="7"/>
<evidence type="ECO:0000256" key="1">
    <source>
        <dbReference type="ARBA" id="ARBA00004141"/>
    </source>
</evidence>
<dbReference type="PROSITE" id="PS50216">
    <property type="entry name" value="DHHC"/>
    <property type="match status" value="1"/>
</dbReference>